<evidence type="ECO:0000313" key="2">
    <source>
        <dbReference type="Proteomes" id="UP001174997"/>
    </source>
</evidence>
<proteinExistence type="predicted"/>
<dbReference type="EMBL" id="JAULSY010000141">
    <property type="protein sequence ID" value="KAK0662478.1"/>
    <property type="molecule type" value="Genomic_DNA"/>
</dbReference>
<comment type="caution">
    <text evidence="1">The sequence shown here is derived from an EMBL/GenBank/DDBJ whole genome shotgun (WGS) entry which is preliminary data.</text>
</comment>
<keyword evidence="2" id="KW-1185">Reference proteome</keyword>
<sequence length="329" mass="37132">MIPVSAQDNSSPNSAMCFGNATASTKTVLMTWTVAVTTTLHTTSFVPQVLTLTKEASTESVNVTVTFTKKPSATSIIVTTTVTEKANTTTAEIYITETVPASALPASTDCGYTTVAPRGQRYMDDDLYKSPGIIYWGTVPNRWNADIRIAFESIDTFWWQINAQSGSLRIGPNGPFQNLEWEAKVKEKDPGQWLHVGERQCKHNMTKSIKREVLVDYLDMMSYMEDDWSIEPNRCHRLGCRMNTALWWCNDRKERVTTTLIDFLRLSNGLLAKCMRDKGPQRSGYQYFPIDHPAHGTRIVMSYANCDDSPSKSPFSYEDQQLPWCCQDN</sequence>
<accession>A0AA39Z1K0</accession>
<name>A0AA39Z1K0_9PEZI</name>
<dbReference type="Proteomes" id="UP001174997">
    <property type="component" value="Unassembled WGS sequence"/>
</dbReference>
<dbReference type="AlphaFoldDB" id="A0AA39Z1K0"/>
<reference evidence="1" key="1">
    <citation type="submission" date="2023-06" db="EMBL/GenBank/DDBJ databases">
        <title>Genome-scale phylogeny and comparative genomics of the fungal order Sordariales.</title>
        <authorList>
            <consortium name="Lawrence Berkeley National Laboratory"/>
            <person name="Hensen N."/>
            <person name="Bonometti L."/>
            <person name="Westerberg I."/>
            <person name="Brannstrom I.O."/>
            <person name="Guillou S."/>
            <person name="Cros-Aarteil S."/>
            <person name="Calhoun S."/>
            <person name="Haridas S."/>
            <person name="Kuo A."/>
            <person name="Mondo S."/>
            <person name="Pangilinan J."/>
            <person name="Riley R."/>
            <person name="Labutti K."/>
            <person name="Andreopoulos B."/>
            <person name="Lipzen A."/>
            <person name="Chen C."/>
            <person name="Yanf M."/>
            <person name="Daum C."/>
            <person name="Ng V."/>
            <person name="Clum A."/>
            <person name="Steindorff A."/>
            <person name="Ohm R."/>
            <person name="Martin F."/>
            <person name="Silar P."/>
            <person name="Natvig D."/>
            <person name="Lalanne C."/>
            <person name="Gautier V."/>
            <person name="Ament-Velasquez S.L."/>
            <person name="Kruys A."/>
            <person name="Hutchinson M.I."/>
            <person name="Powell A.J."/>
            <person name="Barry K."/>
            <person name="Miller A.N."/>
            <person name="Grigoriev I.V."/>
            <person name="Debuchy R."/>
            <person name="Gladieux P."/>
            <person name="Thoren M.H."/>
            <person name="Johannesson H."/>
        </authorList>
    </citation>
    <scope>NUCLEOTIDE SEQUENCE</scope>
    <source>
        <strain evidence="1">CBS 307.81</strain>
    </source>
</reference>
<organism evidence="1 2">
    <name type="scientific">Cercophora samala</name>
    <dbReference type="NCBI Taxonomy" id="330535"/>
    <lineage>
        <taxon>Eukaryota</taxon>
        <taxon>Fungi</taxon>
        <taxon>Dikarya</taxon>
        <taxon>Ascomycota</taxon>
        <taxon>Pezizomycotina</taxon>
        <taxon>Sordariomycetes</taxon>
        <taxon>Sordariomycetidae</taxon>
        <taxon>Sordariales</taxon>
        <taxon>Lasiosphaeriaceae</taxon>
        <taxon>Cercophora</taxon>
    </lineage>
</organism>
<protein>
    <submittedName>
        <fullName evidence="1">Uncharacterized protein</fullName>
    </submittedName>
</protein>
<gene>
    <name evidence="1" type="ORF">QBC41DRAFT_307119</name>
</gene>
<evidence type="ECO:0000313" key="1">
    <source>
        <dbReference type="EMBL" id="KAK0662478.1"/>
    </source>
</evidence>